<evidence type="ECO:0000313" key="4">
    <source>
        <dbReference type="EMBL" id="GEU60066.1"/>
    </source>
</evidence>
<feature type="region of interest" description="Disordered" evidence="1">
    <location>
        <begin position="1"/>
        <end position="39"/>
    </location>
</feature>
<sequence>MAQPNGSSHVHSAQSAHTGSTHVSLGSMGPTAAPGQETTLPHAFTAGTLHDPATGAWNMNTSASSHLNNLVTSLSTVFNSCMYPSVSVGDGHSIPVTNTGHGNLPTPSKFLHLNNVLITPHIVKNLISVFRDNNCTIKFISFGFSVKDFMTHRVLLRCDSTGDLYPIKAPSSIPHTFLNSQHMWHQHLGHPGSDVLRRLVSNNVISCNKEKPYVLFHACQLGKHVRLPFVSSNTIVTSCFNIIHSDVWTSHIPSLLGFKYFVLFLDHYSQFVWVYPLLYKFDVLSKFLLFRTCVCTQFKCEIRSFQCDHGGEFDNRNLHKLFAKNGIQLRFSCPNTSQQNVSSTNGSTHLEGIDVDETFSPIVKPGIFLSQKKYVIEILVRENMVNCNPSRTPVATKSKLGIDGDLVSDPTLKQYY</sequence>
<name>A0A6L2LE71_TANCI</name>
<dbReference type="EMBL" id="BKCJ010004276">
    <property type="protein sequence ID" value="GEU60066.1"/>
    <property type="molecule type" value="Genomic_DNA"/>
</dbReference>
<dbReference type="InterPro" id="IPR025724">
    <property type="entry name" value="GAG-pre-integrase_dom"/>
</dbReference>
<dbReference type="Gene3D" id="3.30.420.10">
    <property type="entry name" value="Ribonuclease H-like superfamily/Ribonuclease H"/>
    <property type="match status" value="1"/>
</dbReference>
<reference evidence="4" key="1">
    <citation type="journal article" date="2019" name="Sci. Rep.">
        <title>Draft genome of Tanacetum cinerariifolium, the natural source of mosquito coil.</title>
        <authorList>
            <person name="Yamashiro T."/>
            <person name="Shiraishi A."/>
            <person name="Satake H."/>
            <person name="Nakayama K."/>
        </authorList>
    </citation>
    <scope>NUCLEOTIDE SEQUENCE</scope>
</reference>
<dbReference type="GO" id="GO:0003676">
    <property type="term" value="F:nucleic acid binding"/>
    <property type="evidence" value="ECO:0007669"/>
    <property type="project" value="InterPro"/>
</dbReference>
<accession>A0A6L2LE71</accession>
<dbReference type="InterPro" id="IPR001584">
    <property type="entry name" value="Integrase_cat-core"/>
</dbReference>
<evidence type="ECO:0000259" key="3">
    <source>
        <dbReference type="Pfam" id="PF13976"/>
    </source>
</evidence>
<comment type="caution">
    <text evidence="4">The sequence shown here is derived from an EMBL/GenBank/DDBJ whole genome shotgun (WGS) entry which is preliminary data.</text>
</comment>
<dbReference type="Pfam" id="PF13976">
    <property type="entry name" value="gag_pre-integrs"/>
    <property type="match status" value="1"/>
</dbReference>
<gene>
    <name evidence="4" type="ORF">Tci_032044</name>
</gene>
<dbReference type="GO" id="GO:0015074">
    <property type="term" value="P:DNA integration"/>
    <property type="evidence" value="ECO:0007669"/>
    <property type="project" value="InterPro"/>
</dbReference>
<organism evidence="4">
    <name type="scientific">Tanacetum cinerariifolium</name>
    <name type="common">Dalmatian daisy</name>
    <name type="synonym">Chrysanthemum cinerariifolium</name>
    <dbReference type="NCBI Taxonomy" id="118510"/>
    <lineage>
        <taxon>Eukaryota</taxon>
        <taxon>Viridiplantae</taxon>
        <taxon>Streptophyta</taxon>
        <taxon>Embryophyta</taxon>
        <taxon>Tracheophyta</taxon>
        <taxon>Spermatophyta</taxon>
        <taxon>Magnoliopsida</taxon>
        <taxon>eudicotyledons</taxon>
        <taxon>Gunneridae</taxon>
        <taxon>Pentapetalae</taxon>
        <taxon>asterids</taxon>
        <taxon>campanulids</taxon>
        <taxon>Asterales</taxon>
        <taxon>Asteraceae</taxon>
        <taxon>Asteroideae</taxon>
        <taxon>Anthemideae</taxon>
        <taxon>Anthemidinae</taxon>
        <taxon>Tanacetum</taxon>
    </lineage>
</organism>
<dbReference type="InterPro" id="IPR012337">
    <property type="entry name" value="RNaseH-like_sf"/>
</dbReference>
<dbReference type="InterPro" id="IPR039537">
    <property type="entry name" value="Retrotran_Ty1/copia-like"/>
</dbReference>
<feature type="domain" description="GAG-pre-integrase" evidence="3">
    <location>
        <begin position="174"/>
        <end position="224"/>
    </location>
</feature>
<evidence type="ECO:0000256" key="1">
    <source>
        <dbReference type="SAM" id="MobiDB-lite"/>
    </source>
</evidence>
<dbReference type="SUPFAM" id="SSF53098">
    <property type="entry name" value="Ribonuclease H-like"/>
    <property type="match status" value="1"/>
</dbReference>
<dbReference type="InterPro" id="IPR036397">
    <property type="entry name" value="RNaseH_sf"/>
</dbReference>
<feature type="domain" description="Integrase catalytic" evidence="2">
    <location>
        <begin position="242"/>
        <end position="336"/>
    </location>
</feature>
<dbReference type="PANTHER" id="PTHR42648">
    <property type="entry name" value="TRANSPOSASE, PUTATIVE-RELATED"/>
    <property type="match status" value="1"/>
</dbReference>
<feature type="compositionally biased region" description="Polar residues" evidence="1">
    <location>
        <begin position="1"/>
        <end position="24"/>
    </location>
</feature>
<dbReference type="AlphaFoldDB" id="A0A6L2LE71"/>
<dbReference type="Pfam" id="PF00665">
    <property type="entry name" value="rve"/>
    <property type="match status" value="1"/>
</dbReference>
<dbReference type="PANTHER" id="PTHR42648:SF28">
    <property type="entry name" value="TRANSPOSON-ENCODED PROTEIN WITH RIBONUCLEASE H-LIKE AND RETROVIRUS ZINC FINGER-LIKE DOMAINS"/>
    <property type="match status" value="1"/>
</dbReference>
<protein>
    <submittedName>
        <fullName evidence="4">Ribonuclease H-like domain-containing protein</fullName>
    </submittedName>
</protein>
<proteinExistence type="predicted"/>
<evidence type="ECO:0000259" key="2">
    <source>
        <dbReference type="Pfam" id="PF00665"/>
    </source>
</evidence>